<gene>
    <name evidence="3" type="ORF">E7201_08020</name>
</gene>
<protein>
    <submittedName>
        <fullName evidence="3">CYTH domain-containing protein</fullName>
    </submittedName>
</protein>
<organism evidence="3 4">
    <name type="scientific">Selenomonas ruminantium</name>
    <dbReference type="NCBI Taxonomy" id="971"/>
    <lineage>
        <taxon>Bacteria</taxon>
        <taxon>Bacillati</taxon>
        <taxon>Bacillota</taxon>
        <taxon>Negativicutes</taxon>
        <taxon>Selenomonadales</taxon>
        <taxon>Selenomonadaceae</taxon>
        <taxon>Selenomonas</taxon>
    </lineage>
</organism>
<dbReference type="SUPFAM" id="SSF55154">
    <property type="entry name" value="CYTH-like phosphatases"/>
    <property type="match status" value="1"/>
</dbReference>
<dbReference type="SMART" id="SM01118">
    <property type="entry name" value="CYTH"/>
    <property type="match status" value="1"/>
</dbReference>
<dbReference type="PANTHER" id="PTHR40114:SF1">
    <property type="entry name" value="SLR0698 PROTEIN"/>
    <property type="match status" value="1"/>
</dbReference>
<evidence type="ECO:0000259" key="2">
    <source>
        <dbReference type="PROSITE" id="PS51707"/>
    </source>
</evidence>
<dbReference type="Gene3D" id="2.40.320.10">
    <property type="entry name" value="Hypothetical Protein Pfu-838710-001"/>
    <property type="match status" value="1"/>
</dbReference>
<dbReference type="InterPro" id="IPR033469">
    <property type="entry name" value="CYTH-like_dom_sf"/>
</dbReference>
<comment type="caution">
    <text evidence="3">The sequence shown here is derived from an EMBL/GenBank/DDBJ whole genome shotgun (WGS) entry which is preliminary data.</text>
</comment>
<dbReference type="EMBL" id="SVBY01000054">
    <property type="protein sequence ID" value="MBE6093090.1"/>
    <property type="molecule type" value="Genomic_DNA"/>
</dbReference>
<dbReference type="InterPro" id="IPR023577">
    <property type="entry name" value="CYTH_domain"/>
</dbReference>
<feature type="domain" description="CYTH" evidence="2">
    <location>
        <begin position="1"/>
        <end position="148"/>
    </location>
</feature>
<sequence length="159" mass="18305">MEIERQFLVESLPSLPTEYETIRQGYVALEPEIRIRQLGDSHFVLTVKRGAGLVREEWETAIESQEFDNLAARLWPQTCMIEKRRYKLTLPDGLIAELHVHIGHLAGFNYVEVEFPSIEAAKAFIPPAWFGREETEDKRFSYGTLAKADGLETVRQLLE</sequence>
<reference evidence="3" key="1">
    <citation type="submission" date="2019-04" db="EMBL/GenBank/DDBJ databases">
        <title>Evolution of Biomass-Degrading Anaerobic Consortia Revealed by Metagenomics.</title>
        <authorList>
            <person name="Peng X."/>
        </authorList>
    </citation>
    <scope>NUCLEOTIDE SEQUENCE</scope>
    <source>
        <strain evidence="3">SIG240</strain>
    </source>
</reference>
<dbReference type="Pfam" id="PF01928">
    <property type="entry name" value="CYTH"/>
    <property type="match status" value="1"/>
</dbReference>
<dbReference type="InterPro" id="IPR012042">
    <property type="entry name" value="NeuTTM/CthTTM-like"/>
</dbReference>
<evidence type="ECO:0000256" key="1">
    <source>
        <dbReference type="PIRSR" id="PIRSR016487-1"/>
    </source>
</evidence>
<feature type="active site" description="Proton acceptor" evidence="1">
    <location>
        <position position="26"/>
    </location>
</feature>
<dbReference type="AlphaFoldDB" id="A0A927WNI7"/>
<dbReference type="PANTHER" id="PTHR40114">
    <property type="entry name" value="SLR0698 PROTEIN"/>
    <property type="match status" value="1"/>
</dbReference>
<dbReference type="PROSITE" id="PS51707">
    <property type="entry name" value="CYTH"/>
    <property type="match status" value="1"/>
</dbReference>
<evidence type="ECO:0000313" key="3">
    <source>
        <dbReference type="EMBL" id="MBE6093090.1"/>
    </source>
</evidence>
<proteinExistence type="predicted"/>
<dbReference type="CDD" id="cd07761">
    <property type="entry name" value="CYTH-like_CthTTM-like"/>
    <property type="match status" value="1"/>
</dbReference>
<dbReference type="PIRSF" id="PIRSF016487">
    <property type="entry name" value="CYTH_UCP016487"/>
    <property type="match status" value="1"/>
</dbReference>
<accession>A0A927WNI7</accession>
<name>A0A927WNI7_SELRU</name>
<evidence type="ECO:0000313" key="4">
    <source>
        <dbReference type="Proteomes" id="UP000761380"/>
    </source>
</evidence>
<dbReference type="Proteomes" id="UP000761380">
    <property type="component" value="Unassembled WGS sequence"/>
</dbReference>